<evidence type="ECO:0000313" key="4">
    <source>
        <dbReference type="Proteomes" id="UP001164746"/>
    </source>
</evidence>
<accession>A0ABY7DXT1</accession>
<dbReference type="Proteomes" id="UP001164746">
    <property type="component" value="Chromosome 4"/>
</dbReference>
<organism evidence="2 4">
    <name type="scientific">Mya arenaria</name>
    <name type="common">Soft-shell clam</name>
    <dbReference type="NCBI Taxonomy" id="6604"/>
    <lineage>
        <taxon>Eukaryota</taxon>
        <taxon>Metazoa</taxon>
        <taxon>Spiralia</taxon>
        <taxon>Lophotrochozoa</taxon>
        <taxon>Mollusca</taxon>
        <taxon>Bivalvia</taxon>
        <taxon>Autobranchia</taxon>
        <taxon>Heteroconchia</taxon>
        <taxon>Euheterodonta</taxon>
        <taxon>Imparidentia</taxon>
        <taxon>Neoheterodontei</taxon>
        <taxon>Myida</taxon>
        <taxon>Myoidea</taxon>
        <taxon>Myidae</taxon>
        <taxon>Mya</taxon>
    </lineage>
</organism>
<feature type="region of interest" description="Disordered" evidence="1">
    <location>
        <begin position="18"/>
        <end position="39"/>
    </location>
</feature>
<proteinExistence type="predicted"/>
<evidence type="ECO:0000256" key="1">
    <source>
        <dbReference type="SAM" id="MobiDB-lite"/>
    </source>
</evidence>
<name>A0ABY7DXT1_MYAAR</name>
<gene>
    <name evidence="2" type="ORF">MAR_009091</name>
    <name evidence="3" type="ORF">MAR_009165</name>
</gene>
<keyword evidence="4" id="KW-1185">Reference proteome</keyword>
<reference evidence="2" key="1">
    <citation type="submission" date="2022-11" db="EMBL/GenBank/DDBJ databases">
        <title>Centuries of genome instability and evolution in soft-shell clam transmissible cancer (bioRxiv).</title>
        <authorList>
            <person name="Hart S.F.M."/>
            <person name="Yonemitsu M.A."/>
            <person name="Giersch R.M."/>
            <person name="Beal B.F."/>
            <person name="Arriagada G."/>
            <person name="Davis B.W."/>
            <person name="Ostrander E.A."/>
            <person name="Goff S.P."/>
            <person name="Metzger M.J."/>
        </authorList>
    </citation>
    <scope>NUCLEOTIDE SEQUENCE</scope>
    <source>
        <strain evidence="2">MELC-2E11</strain>
        <tissue evidence="2">Siphon/mantle</tissue>
    </source>
</reference>
<evidence type="ECO:0000313" key="3">
    <source>
        <dbReference type="EMBL" id="WAR02607.1"/>
    </source>
</evidence>
<feature type="compositionally biased region" description="Basic and acidic residues" evidence="1">
    <location>
        <begin position="19"/>
        <end position="32"/>
    </location>
</feature>
<dbReference type="EMBL" id="CP111015">
    <property type="protein sequence ID" value="WAR02607.1"/>
    <property type="molecule type" value="Genomic_DNA"/>
</dbReference>
<dbReference type="EMBL" id="CP111015">
    <property type="protein sequence ID" value="WAR02533.1"/>
    <property type="molecule type" value="Genomic_DNA"/>
</dbReference>
<protein>
    <submittedName>
        <fullName evidence="2">Uncharacterized protein</fullName>
    </submittedName>
</protein>
<sequence>MSAHEDWEMGVVKAIVTDTSHERPPDLNHTADSKNQQWPTHNMPDALWKLFSKKFLHGICE</sequence>
<evidence type="ECO:0000313" key="2">
    <source>
        <dbReference type="EMBL" id="WAR02533.1"/>
    </source>
</evidence>